<gene>
    <name evidence="7" type="primary">fetB</name>
    <name evidence="7" type="ORF">LMG32289_04512</name>
</gene>
<comment type="caution">
    <text evidence="7">The sequence shown here is derived from an EMBL/GenBank/DDBJ whole genome shotgun (WGS) entry which is preliminary data.</text>
</comment>
<comment type="subcellular location">
    <subcellularLocation>
        <location evidence="1">Membrane</location>
        <topology evidence="1">Multi-pass membrane protein</topology>
    </subcellularLocation>
</comment>
<feature type="transmembrane region" description="Helical" evidence="6">
    <location>
        <begin position="93"/>
        <end position="117"/>
    </location>
</feature>
<dbReference type="Pfam" id="PF03649">
    <property type="entry name" value="UPF0014"/>
    <property type="match status" value="1"/>
</dbReference>
<keyword evidence="8" id="KW-1185">Reference proteome</keyword>
<sequence length="265" mass="28571">MNPILLSTSDLVLASGLIVAGALLSLAMSLGIHRTLLVAAIRMVVQLLLVGFVLRIAFSIASPWLTLILVVAMILAAAREAGSRQERRLDGRWQWLLGLASVSIPTIVVTVLALVTALRPSPWYDARHAIPLAGIILGNAMNAASLTLQTTFNTAWHQRQAIDARLALGADRQTALRPILRQAVRSGLLPTINTMAAAGIITLPGIMTGQILAGMDPIEAARYQILLMFLLSGGSILAVVLAAWLALWRLTDARHRLRLDRLQAR</sequence>
<keyword evidence="5 6" id="KW-0472">Membrane</keyword>
<evidence type="ECO:0000256" key="5">
    <source>
        <dbReference type="ARBA" id="ARBA00023136"/>
    </source>
</evidence>
<keyword evidence="4 6" id="KW-1133">Transmembrane helix</keyword>
<name>A0ABM8XIW5_9BURK</name>
<dbReference type="RefSeq" id="WP_223992284.1">
    <property type="nucleotide sequence ID" value="NZ_CAJZAG010000009.1"/>
</dbReference>
<organism evidence="7 8">
    <name type="scientific">Cupriavidus pampae</name>
    <dbReference type="NCBI Taxonomy" id="659251"/>
    <lineage>
        <taxon>Bacteria</taxon>
        <taxon>Pseudomonadati</taxon>
        <taxon>Pseudomonadota</taxon>
        <taxon>Betaproteobacteria</taxon>
        <taxon>Burkholderiales</taxon>
        <taxon>Burkholderiaceae</taxon>
        <taxon>Cupriavidus</taxon>
    </lineage>
</organism>
<evidence type="ECO:0000256" key="3">
    <source>
        <dbReference type="ARBA" id="ARBA00022692"/>
    </source>
</evidence>
<feature type="transmembrane region" description="Helical" evidence="6">
    <location>
        <begin position="129"/>
        <end position="148"/>
    </location>
</feature>
<accession>A0ABM8XIW5</accession>
<dbReference type="PANTHER" id="PTHR30028:SF0">
    <property type="entry name" value="PROTEIN ALUMINUM SENSITIVE 3"/>
    <property type="match status" value="1"/>
</dbReference>
<comment type="similarity">
    <text evidence="2">Belongs to the UPF0014 family.</text>
</comment>
<proteinExistence type="inferred from homology"/>
<protein>
    <submittedName>
        <fullName evidence="7">Iron export permease protein FetB</fullName>
    </submittedName>
</protein>
<evidence type="ECO:0000256" key="6">
    <source>
        <dbReference type="SAM" id="Phobius"/>
    </source>
</evidence>
<reference evidence="7 8" key="1">
    <citation type="submission" date="2021-08" db="EMBL/GenBank/DDBJ databases">
        <authorList>
            <person name="Peeters C."/>
        </authorList>
    </citation>
    <scope>NUCLEOTIDE SEQUENCE [LARGE SCALE GENOMIC DNA]</scope>
    <source>
        <strain evidence="7 8">LMG 32289</strain>
    </source>
</reference>
<feature type="transmembrane region" description="Helical" evidence="6">
    <location>
        <begin position="187"/>
        <end position="213"/>
    </location>
</feature>
<evidence type="ECO:0000256" key="4">
    <source>
        <dbReference type="ARBA" id="ARBA00022989"/>
    </source>
</evidence>
<feature type="transmembrane region" description="Helical" evidence="6">
    <location>
        <begin position="12"/>
        <end position="32"/>
    </location>
</feature>
<dbReference type="Proteomes" id="UP000706525">
    <property type="component" value="Unassembled WGS sequence"/>
</dbReference>
<evidence type="ECO:0000256" key="1">
    <source>
        <dbReference type="ARBA" id="ARBA00004141"/>
    </source>
</evidence>
<feature type="transmembrane region" description="Helical" evidence="6">
    <location>
        <begin position="225"/>
        <end position="248"/>
    </location>
</feature>
<evidence type="ECO:0000313" key="8">
    <source>
        <dbReference type="Proteomes" id="UP000706525"/>
    </source>
</evidence>
<dbReference type="EMBL" id="CAJZAG010000009">
    <property type="protein sequence ID" value="CAG9180119.1"/>
    <property type="molecule type" value="Genomic_DNA"/>
</dbReference>
<dbReference type="PANTHER" id="PTHR30028">
    <property type="entry name" value="UPF0014 INNER MEMBRANE PROTEIN YBBM-RELATED"/>
    <property type="match status" value="1"/>
</dbReference>
<feature type="transmembrane region" description="Helical" evidence="6">
    <location>
        <begin position="64"/>
        <end position="81"/>
    </location>
</feature>
<dbReference type="InterPro" id="IPR005226">
    <property type="entry name" value="UPF0014_fam"/>
</dbReference>
<evidence type="ECO:0000256" key="2">
    <source>
        <dbReference type="ARBA" id="ARBA00005268"/>
    </source>
</evidence>
<evidence type="ECO:0000313" key="7">
    <source>
        <dbReference type="EMBL" id="CAG9180119.1"/>
    </source>
</evidence>
<keyword evidence="3 6" id="KW-0812">Transmembrane</keyword>